<dbReference type="GO" id="GO:0019148">
    <property type="term" value="F:D-cysteine desulfhydrase activity"/>
    <property type="evidence" value="ECO:0007669"/>
    <property type="project" value="TreeGrafter"/>
</dbReference>
<dbReference type="InterPro" id="IPR001926">
    <property type="entry name" value="TrpB-like_PALP"/>
</dbReference>
<dbReference type="SUPFAM" id="SSF53686">
    <property type="entry name" value="Tryptophan synthase beta subunit-like PLP-dependent enzymes"/>
    <property type="match status" value="1"/>
</dbReference>
<evidence type="ECO:0000256" key="3">
    <source>
        <dbReference type="ARBA" id="ARBA00022898"/>
    </source>
</evidence>
<evidence type="ECO:0000313" key="8">
    <source>
        <dbReference type="Proteomes" id="UP000242501"/>
    </source>
</evidence>
<sequence length="288" mass="32425">MLTQQTPIQPILHTSHIILDIKRLDQIHPFVSGNKFFKLKYNIQEAVRLKKSSVITFGGAYSNHIVATAYAAKQNQLKSIAIIRGDELADKPRNITLTQAQAFDMQFNFVDRTQYKQRHHPQYLAQLQQQYPNSYIIPEGGTNSLAIQGCQDILTSTEKQYYDFICVAVGTGGTIAGLIESTTPDTHILGFSALKGDFLKQNIQDITAKSHWTLLSKYHFGGYAKITDELIGFINTFEQRYVIPLEPIYTGKMMYGIFDLIAQDYFPKNSKILVIHSGGLQGKASLMP</sequence>
<keyword evidence="3 5" id="KW-0663">Pyridoxal phosphate</keyword>
<dbReference type="InterPro" id="IPR027278">
    <property type="entry name" value="ACCD_DCysDesulf"/>
</dbReference>
<dbReference type="AlphaFoldDB" id="A0A1G6JXS7"/>
<keyword evidence="8" id="KW-1185">Reference proteome</keyword>
<dbReference type="EMBL" id="FMYL01000013">
    <property type="protein sequence ID" value="SDC23205.1"/>
    <property type="molecule type" value="Genomic_DNA"/>
</dbReference>
<accession>A0A1G6JXS7</accession>
<name>A0A1G6JXS7_9GAMM</name>
<reference evidence="8" key="1">
    <citation type="submission" date="2016-09" db="EMBL/GenBank/DDBJ databases">
        <authorList>
            <person name="Varghese N."/>
            <person name="Submissions S."/>
        </authorList>
    </citation>
    <scope>NUCLEOTIDE SEQUENCE [LARGE SCALE GENOMIC DNA]</scope>
    <source>
        <strain evidence="8">ANC 4422</strain>
    </source>
</reference>
<evidence type="ECO:0000313" key="7">
    <source>
        <dbReference type="EMBL" id="SDC23205.1"/>
    </source>
</evidence>
<dbReference type="Pfam" id="PF00291">
    <property type="entry name" value="PALP"/>
    <property type="match status" value="1"/>
</dbReference>
<dbReference type="OrthoDB" id="9801249at2"/>
<organism evidence="7 8">
    <name type="scientific">Acinetobacter boissieri</name>
    <dbReference type="NCBI Taxonomy" id="1219383"/>
    <lineage>
        <taxon>Bacteria</taxon>
        <taxon>Pseudomonadati</taxon>
        <taxon>Pseudomonadota</taxon>
        <taxon>Gammaproteobacteria</taxon>
        <taxon>Moraxellales</taxon>
        <taxon>Moraxellaceae</taxon>
        <taxon>Acinetobacter</taxon>
    </lineage>
</organism>
<evidence type="ECO:0000256" key="4">
    <source>
        <dbReference type="PIRSR" id="PIRSR006278-1"/>
    </source>
</evidence>
<feature type="modified residue" description="N6-(pyridoxal phosphate)lysine" evidence="5">
    <location>
        <position position="35"/>
    </location>
</feature>
<comment type="similarity">
    <text evidence="2">Belongs to the ACC deaminase/D-cysteine desulfhydrase family.</text>
</comment>
<protein>
    <submittedName>
        <fullName evidence="7">D-cysteine desulfhydrase</fullName>
    </submittedName>
</protein>
<evidence type="ECO:0000256" key="2">
    <source>
        <dbReference type="ARBA" id="ARBA00008639"/>
    </source>
</evidence>
<feature type="active site" description="Nucleophile" evidence="4">
    <location>
        <position position="62"/>
    </location>
</feature>
<evidence type="ECO:0000259" key="6">
    <source>
        <dbReference type="Pfam" id="PF00291"/>
    </source>
</evidence>
<dbReference type="Gene3D" id="3.40.50.1100">
    <property type="match status" value="2"/>
</dbReference>
<comment type="cofactor">
    <cofactor evidence="1">
        <name>pyridoxal 5'-phosphate</name>
        <dbReference type="ChEBI" id="CHEBI:597326"/>
    </cofactor>
</comment>
<dbReference type="Proteomes" id="UP000242501">
    <property type="component" value="Unassembled WGS sequence"/>
</dbReference>
<dbReference type="PANTHER" id="PTHR43780">
    <property type="entry name" value="1-AMINOCYCLOPROPANE-1-CARBOXYLATE DEAMINASE-RELATED"/>
    <property type="match status" value="1"/>
</dbReference>
<dbReference type="STRING" id="1219383.SAMN05421733_1136"/>
<dbReference type="PIRSF" id="PIRSF006278">
    <property type="entry name" value="ACCD_DCysDesulf"/>
    <property type="match status" value="1"/>
</dbReference>
<feature type="domain" description="Tryptophan synthase beta chain-like PALP" evidence="6">
    <location>
        <begin position="24"/>
        <end position="278"/>
    </location>
</feature>
<evidence type="ECO:0000256" key="5">
    <source>
        <dbReference type="PIRSR" id="PIRSR006278-2"/>
    </source>
</evidence>
<dbReference type="RefSeq" id="WP_092749801.1">
    <property type="nucleotide sequence ID" value="NZ_FMYL01000013.1"/>
</dbReference>
<dbReference type="PANTHER" id="PTHR43780:SF2">
    <property type="entry name" value="1-AMINOCYCLOPROPANE-1-CARBOXYLATE DEAMINASE-RELATED"/>
    <property type="match status" value="1"/>
</dbReference>
<gene>
    <name evidence="7" type="ORF">SAMN05421733_1136</name>
</gene>
<dbReference type="InterPro" id="IPR036052">
    <property type="entry name" value="TrpB-like_PALP_sf"/>
</dbReference>
<evidence type="ECO:0000256" key="1">
    <source>
        <dbReference type="ARBA" id="ARBA00001933"/>
    </source>
</evidence>
<proteinExistence type="inferred from homology"/>